<dbReference type="Proteomes" id="UP001437256">
    <property type="component" value="Unassembled WGS sequence"/>
</dbReference>
<protein>
    <recommendedName>
        <fullName evidence="1">F-box domain-containing protein</fullName>
    </recommendedName>
</protein>
<keyword evidence="3" id="KW-1185">Reference proteome</keyword>
<evidence type="ECO:0000313" key="2">
    <source>
        <dbReference type="EMBL" id="KAL0067319.1"/>
    </source>
</evidence>
<organism evidence="2 3">
    <name type="scientific">Marasmius tenuissimus</name>
    <dbReference type="NCBI Taxonomy" id="585030"/>
    <lineage>
        <taxon>Eukaryota</taxon>
        <taxon>Fungi</taxon>
        <taxon>Dikarya</taxon>
        <taxon>Basidiomycota</taxon>
        <taxon>Agaricomycotina</taxon>
        <taxon>Agaricomycetes</taxon>
        <taxon>Agaricomycetidae</taxon>
        <taxon>Agaricales</taxon>
        <taxon>Marasmiineae</taxon>
        <taxon>Marasmiaceae</taxon>
        <taxon>Marasmius</taxon>
    </lineage>
</organism>
<proteinExistence type="predicted"/>
<comment type="caution">
    <text evidence="2">The sequence shown here is derived from an EMBL/GenBank/DDBJ whole genome shotgun (WGS) entry which is preliminary data.</text>
</comment>
<dbReference type="InterPro" id="IPR001810">
    <property type="entry name" value="F-box_dom"/>
</dbReference>
<evidence type="ECO:0000313" key="3">
    <source>
        <dbReference type="Proteomes" id="UP001437256"/>
    </source>
</evidence>
<accession>A0ABR3A1X6</accession>
<reference evidence="2 3" key="1">
    <citation type="submission" date="2024-05" db="EMBL/GenBank/DDBJ databases">
        <title>A draft genome resource for the thread blight pathogen Marasmius tenuissimus strain MS-2.</title>
        <authorList>
            <person name="Yulfo-Soto G.E."/>
            <person name="Baruah I.K."/>
            <person name="Amoako-Attah I."/>
            <person name="Bukari Y."/>
            <person name="Meinhardt L.W."/>
            <person name="Bailey B.A."/>
            <person name="Cohen S.P."/>
        </authorList>
    </citation>
    <scope>NUCLEOTIDE SEQUENCE [LARGE SCALE GENOMIC DNA]</scope>
    <source>
        <strain evidence="2 3">MS-2</strain>
    </source>
</reference>
<dbReference type="Pfam" id="PF12937">
    <property type="entry name" value="F-box-like"/>
    <property type="match status" value="1"/>
</dbReference>
<name>A0ABR3A1X6_9AGAR</name>
<dbReference type="Gene3D" id="1.20.1280.50">
    <property type="match status" value="1"/>
</dbReference>
<feature type="domain" description="F-box" evidence="1">
    <location>
        <begin position="11"/>
        <end position="72"/>
    </location>
</feature>
<gene>
    <name evidence="2" type="ORF">AAF712_005545</name>
</gene>
<sequence length="391" mass="45016">MSPYTVSPSKKLPNETILQIFHECTAEEFIHVRALSERPINTKQTTLYALSAVSRRWRELSGDLPGWRRVVIDHEDDLGPGHRKPVPWKDEYGTVLQRVLEVAKKSGRAIEVKVDIADSWPDDGREMLESPALTRLVQSEVPWKGFEYILFPFTSMDWLCNTLEFVRVKFENWEYFGVAMEDGPMADDSHSVADVLGKVIDMPKLQRLELELGWKGDWEWRNWRAWPSFPQLTVRDLRMRANETACVMVLKMCPRLATADIFVEGREGDELNDETRPPDDGMDVWLRELRLLRLGIGLGEHSWAGVLNRLHCPALQYFTFEWLSADPPEVRTGVTAFQRFVDTPRGTPLTGEVYFPMARGQDAEFIESRGLKKLVSPTLDHHHARPFLSVE</sequence>
<evidence type="ECO:0000259" key="1">
    <source>
        <dbReference type="Pfam" id="PF12937"/>
    </source>
</evidence>
<dbReference type="EMBL" id="JBBXMP010000026">
    <property type="protein sequence ID" value="KAL0067319.1"/>
    <property type="molecule type" value="Genomic_DNA"/>
</dbReference>